<keyword evidence="2" id="KW-1185">Reference proteome</keyword>
<gene>
    <name evidence="1" type="ORF">C5167_010465</name>
</gene>
<organism evidence="1 2">
    <name type="scientific">Papaver somniferum</name>
    <name type="common">Opium poppy</name>
    <dbReference type="NCBI Taxonomy" id="3469"/>
    <lineage>
        <taxon>Eukaryota</taxon>
        <taxon>Viridiplantae</taxon>
        <taxon>Streptophyta</taxon>
        <taxon>Embryophyta</taxon>
        <taxon>Tracheophyta</taxon>
        <taxon>Spermatophyta</taxon>
        <taxon>Magnoliopsida</taxon>
        <taxon>Ranunculales</taxon>
        <taxon>Papaveraceae</taxon>
        <taxon>Papaveroideae</taxon>
        <taxon>Papaver</taxon>
    </lineage>
</organism>
<protein>
    <submittedName>
        <fullName evidence="1">Uncharacterized protein</fullName>
    </submittedName>
</protein>
<proteinExistence type="predicted"/>
<accession>A0A4Y7K3D6</accession>
<dbReference type="AlphaFoldDB" id="A0A4Y7K3D6"/>
<evidence type="ECO:0000313" key="1">
    <source>
        <dbReference type="EMBL" id="RZC66771.1"/>
    </source>
</evidence>
<reference evidence="1 2" key="1">
    <citation type="journal article" date="2018" name="Science">
        <title>The opium poppy genome and morphinan production.</title>
        <authorList>
            <person name="Guo L."/>
            <person name="Winzer T."/>
            <person name="Yang X."/>
            <person name="Li Y."/>
            <person name="Ning Z."/>
            <person name="He Z."/>
            <person name="Teodor R."/>
            <person name="Lu Y."/>
            <person name="Bowser T.A."/>
            <person name="Graham I.A."/>
            <person name="Ye K."/>
        </authorList>
    </citation>
    <scope>NUCLEOTIDE SEQUENCE [LARGE SCALE GENOMIC DNA]</scope>
    <source>
        <strain evidence="2">cv. HN1</strain>
        <tissue evidence="1">Leaves</tissue>
    </source>
</reference>
<name>A0A4Y7K3D6_PAPSO</name>
<sequence>MIGDVKAAAVPKCYSHLKQYEYDDWLAAESVSSMGGVKKTNYEYVVISDRQTQGICLLLLRVGCCWKETHGMALKTPL</sequence>
<evidence type="ECO:0000313" key="2">
    <source>
        <dbReference type="Proteomes" id="UP000316621"/>
    </source>
</evidence>
<dbReference type="EMBL" id="CM010720">
    <property type="protein sequence ID" value="RZC66771.1"/>
    <property type="molecule type" value="Genomic_DNA"/>
</dbReference>
<dbReference type="Proteomes" id="UP000316621">
    <property type="component" value="Chromosome 6"/>
</dbReference>
<dbReference type="Gramene" id="RZC66771">
    <property type="protein sequence ID" value="RZC66771"/>
    <property type="gene ID" value="C5167_010465"/>
</dbReference>